<proteinExistence type="inferred from homology"/>
<keyword evidence="3" id="KW-0812">Transmembrane</keyword>
<dbReference type="AlphaFoldDB" id="A0A4D6WW60"/>
<dbReference type="Pfam" id="PF04483">
    <property type="entry name" value="DUF565"/>
    <property type="match status" value="1"/>
</dbReference>
<reference evidence="4" key="2">
    <citation type="submission" date="2019-04" db="EMBL/GenBank/DDBJ databases">
        <authorList>
            <person name="Pasella M."/>
        </authorList>
    </citation>
    <scope>NUCLEOTIDE SEQUENCE</scope>
    <source>
        <strain evidence="4">PD2948_2</strain>
    </source>
</reference>
<evidence type="ECO:0000256" key="3">
    <source>
        <dbReference type="SAM" id="Phobius"/>
    </source>
</evidence>
<feature type="transmembrane region" description="Helical" evidence="3">
    <location>
        <begin position="54"/>
        <end position="72"/>
    </location>
</feature>
<accession>A0A4D6WW60</accession>
<sequence>MYLIYIYKNVKQLATQFFSYKFNVFSLDIISLMLGFFISSVLSTLPAQTGDWGIISAAIIVTFNEIISKIVYSYKKKIYI</sequence>
<gene>
    <name evidence="4" type="primary">ycf20</name>
</gene>
<evidence type="ECO:0000256" key="2">
    <source>
        <dbReference type="ARBA" id="ARBA00021534"/>
    </source>
</evidence>
<keyword evidence="4" id="KW-0934">Plastid</keyword>
<comment type="similarity">
    <text evidence="1">Belongs to the ycf20 family.</text>
</comment>
<name>A0A4D6WW60_9FLOR</name>
<feature type="transmembrane region" description="Helical" evidence="3">
    <location>
        <begin position="20"/>
        <end position="42"/>
    </location>
</feature>
<evidence type="ECO:0000256" key="1">
    <source>
        <dbReference type="ARBA" id="ARBA00009846"/>
    </source>
</evidence>
<evidence type="ECO:0000313" key="4">
    <source>
        <dbReference type="EMBL" id="QCI05815.1"/>
    </source>
</evidence>
<geneLocation type="plastid" evidence="4"/>
<keyword evidence="3" id="KW-1133">Transmembrane helix</keyword>
<dbReference type="EMBL" id="MK814641">
    <property type="protein sequence ID" value="QCI05815.1"/>
    <property type="molecule type" value="Genomic_DNA"/>
</dbReference>
<protein>
    <recommendedName>
        <fullName evidence="2">Uncharacterized protein ycf20</fullName>
    </recommendedName>
</protein>
<dbReference type="InterPro" id="IPR007572">
    <property type="entry name" value="Uncharacterised_Ycf20"/>
</dbReference>
<reference evidence="4" key="1">
    <citation type="journal article" date="2019" name="Mol. Phylogenet. Evol.">
        <title>Morphological evolution and classification of the red algal order Ceramiales inferred using plastid phylogenomics.</title>
        <authorList>
            <person name="Diaz-Tapia P."/>
            <person name="Pasella M.M."/>
            <person name="Verbruggen H."/>
            <person name="Maggs C.A."/>
        </authorList>
    </citation>
    <scope>NUCLEOTIDE SEQUENCE</scope>
    <source>
        <strain evidence="4">PD2948_2</strain>
    </source>
</reference>
<keyword evidence="3" id="KW-0472">Membrane</keyword>
<organism evidence="4">
    <name type="scientific">Dasysiphonia japonica</name>
    <dbReference type="NCBI Taxonomy" id="2506492"/>
    <lineage>
        <taxon>Eukaryota</taxon>
        <taxon>Rhodophyta</taxon>
        <taxon>Florideophyceae</taxon>
        <taxon>Rhodymeniophycidae</taxon>
        <taxon>Ceramiales</taxon>
        <taxon>Dasyaceae</taxon>
        <taxon>Dasysiphonia</taxon>
    </lineage>
</organism>